<evidence type="ECO:0000313" key="1">
    <source>
        <dbReference type="EMBL" id="EFO15258.2"/>
    </source>
</evidence>
<dbReference type="RefSeq" id="XP_003148810.2">
    <property type="nucleotide sequence ID" value="XM_003148762.2"/>
</dbReference>
<dbReference type="STRING" id="7209.A0A1I7VQ37"/>
<sequence length="123" mass="14076">MHRGWIGFGSNQNGRKYVENRWQNLWQSGNNDGDSVWNKKQTLDDNWDVSDKRKWSWGNGGSHGWGIWGTGIGKHDTSRRCCYGIDSGNDWSGPENGYIFWGNTNMDSWKSSGGGEGWRKWEG</sequence>
<dbReference type="OrthoDB" id="5850703at2759"/>
<name>A0A1I7VQ37_LOALO</name>
<dbReference type="AlphaFoldDB" id="A0A1I7VQ37"/>
<proteinExistence type="predicted"/>
<dbReference type="Proteomes" id="UP000095285">
    <property type="component" value="Unassembled WGS sequence"/>
</dbReference>
<dbReference type="KEGG" id="loa:LOAG_13252"/>
<keyword evidence="2" id="KW-1185">Reference proteome</keyword>
<dbReference type="GeneID" id="9950725"/>
<accession>A0A1S0TJT3</accession>
<reference evidence="3" key="2">
    <citation type="submission" date="2016-11" db="UniProtKB">
        <authorList>
            <consortium name="WormBaseParasite"/>
        </authorList>
    </citation>
    <scope>IDENTIFICATION</scope>
</reference>
<dbReference type="WBParaSite" id="EN70_5028">
    <property type="protein sequence ID" value="EN70_5028"/>
    <property type="gene ID" value="EN70_5028"/>
</dbReference>
<dbReference type="EMBL" id="JH712076">
    <property type="protein sequence ID" value="EFO15258.2"/>
    <property type="molecule type" value="Genomic_DNA"/>
</dbReference>
<accession>A0A1I7VQ37</accession>
<reference evidence="1 2" key="1">
    <citation type="submission" date="2012-04" db="EMBL/GenBank/DDBJ databases">
        <title>The Genome Sequence of Loa loa.</title>
        <authorList>
            <consortium name="The Broad Institute Genome Sequencing Platform"/>
            <consortium name="Broad Institute Genome Sequencing Center for Infectious Disease"/>
            <person name="Nutman T.B."/>
            <person name="Fink D.L."/>
            <person name="Russ C."/>
            <person name="Young S."/>
            <person name="Zeng Q."/>
            <person name="Gargeya S."/>
            <person name="Alvarado L."/>
            <person name="Berlin A."/>
            <person name="Chapman S.B."/>
            <person name="Chen Z."/>
            <person name="Freedman E."/>
            <person name="Gellesch M."/>
            <person name="Goldberg J."/>
            <person name="Griggs A."/>
            <person name="Gujja S."/>
            <person name="Heilman E.R."/>
            <person name="Heiman D."/>
            <person name="Howarth C."/>
            <person name="Mehta T."/>
            <person name="Neiman D."/>
            <person name="Pearson M."/>
            <person name="Roberts A."/>
            <person name="Saif S."/>
            <person name="Shea T."/>
            <person name="Shenoy N."/>
            <person name="Sisk P."/>
            <person name="Stolte C."/>
            <person name="Sykes S."/>
            <person name="White J."/>
            <person name="Yandava C."/>
            <person name="Haas B."/>
            <person name="Henn M.R."/>
            <person name="Nusbaum C."/>
            <person name="Birren B."/>
        </authorList>
    </citation>
    <scope>NUCLEOTIDE SEQUENCE [LARGE SCALE GENOMIC DNA]</scope>
</reference>
<gene>
    <name evidence="1 3" type="ORF">LOAG_13252</name>
</gene>
<organism evidence="2 3">
    <name type="scientific">Loa loa</name>
    <name type="common">Eye worm</name>
    <name type="synonym">Filaria loa</name>
    <dbReference type="NCBI Taxonomy" id="7209"/>
    <lineage>
        <taxon>Eukaryota</taxon>
        <taxon>Metazoa</taxon>
        <taxon>Ecdysozoa</taxon>
        <taxon>Nematoda</taxon>
        <taxon>Chromadorea</taxon>
        <taxon>Rhabditida</taxon>
        <taxon>Spirurina</taxon>
        <taxon>Spiruromorpha</taxon>
        <taxon>Filarioidea</taxon>
        <taxon>Onchocercidae</taxon>
        <taxon>Loa</taxon>
    </lineage>
</organism>
<protein>
    <submittedName>
        <fullName evidence="3">Carbohydrate-binding protein</fullName>
    </submittedName>
</protein>
<evidence type="ECO:0000313" key="3">
    <source>
        <dbReference type="WBParaSite" id="EN70_5028"/>
    </source>
</evidence>
<evidence type="ECO:0000313" key="2">
    <source>
        <dbReference type="Proteomes" id="UP000095285"/>
    </source>
</evidence>
<dbReference type="CTD" id="9950725"/>